<name>A0A075AYM3_ROZAC</name>
<sequence>MESTEDEDFYAILNASEEDIKSSYRKLCLIFHPDKQSSDETRASAETQFVRIQRAYNVLIDQNRRYIYDRCGAEAAMQEWTIDHRQTTMEDILNEIERRKREAEKKRLEKGLSSVGKVTVQLNATTLFDPDVEEFVDRVPEIGQIAIQQWFERDFSSSSKGIAQFALATNNGYGSGVISFALQQRITFYTQLMANVSIGTNSAVSLTLGNRLSDTSALDTTLKLSYLGGSLYPSLRIGFQRLLLGSTTGSISYEISKNPSISSGLDYKAPGTNRSVHLTFTDSSTDLSVNLSQKISSNTKIKGKISIGNSLVSLSYGASRRMSENSTVTSMVEVGSPGVLVYLKLGTGFECPIILSPQPDLKLTIIATVVPSLLAFAIKRFIIDPTRFKYESEEIKRKRQEKNEMLSKMKTDALNAIEILKEAANKKLIEETANEGIIIIKALYGNLEGIKKDCQCDSAQDVTIVLQSMVNQSQIHIPDYSKTNIIGFYDPCFGEEKFLNVRYKFKGKLHEVTVNDKESLSIPQRIHIVQ</sequence>
<evidence type="ECO:0000256" key="2">
    <source>
        <dbReference type="ARBA" id="ARBA00023136"/>
    </source>
</evidence>
<reference evidence="5 6" key="1">
    <citation type="journal article" date="2013" name="Curr. Biol.">
        <title>Shared signatures of parasitism and phylogenomics unite Cryptomycota and microsporidia.</title>
        <authorList>
            <person name="James T.Y."/>
            <person name="Pelin A."/>
            <person name="Bonen L."/>
            <person name="Ahrendt S."/>
            <person name="Sain D."/>
            <person name="Corradi N."/>
            <person name="Stajich J.E."/>
        </authorList>
    </citation>
    <scope>NUCLEOTIDE SEQUENCE [LARGE SCALE GENOMIC DNA]</scope>
    <source>
        <strain evidence="5 6">CSF55</strain>
    </source>
</reference>
<dbReference type="InterPro" id="IPR024586">
    <property type="entry name" value="DnaJ-like_C11_C"/>
</dbReference>
<dbReference type="InterPro" id="IPR036869">
    <property type="entry name" value="J_dom_sf"/>
</dbReference>
<dbReference type="InterPro" id="IPR001623">
    <property type="entry name" value="DnaJ_domain"/>
</dbReference>
<dbReference type="InterPro" id="IPR055225">
    <property type="entry name" value="DNAJC11-like_beta-barrel"/>
</dbReference>
<keyword evidence="6" id="KW-1185">Reference proteome</keyword>
<keyword evidence="3" id="KW-0143">Chaperone</keyword>
<keyword evidence="2" id="KW-0472">Membrane</keyword>
<dbReference type="Gene3D" id="1.10.287.110">
    <property type="entry name" value="DnaJ domain"/>
    <property type="match status" value="1"/>
</dbReference>
<accession>A0A075AYM3</accession>
<dbReference type="GO" id="GO:0042407">
    <property type="term" value="P:cristae formation"/>
    <property type="evidence" value="ECO:0007669"/>
    <property type="project" value="TreeGrafter"/>
</dbReference>
<comment type="subcellular location">
    <subcellularLocation>
        <location evidence="1">Membrane</location>
    </subcellularLocation>
</comment>
<dbReference type="HOGENOM" id="CLU_019611_2_0_1"/>
<dbReference type="InterPro" id="IPR052243">
    <property type="entry name" value="Mito_inner_membrane_organizer"/>
</dbReference>
<dbReference type="SUPFAM" id="SSF46565">
    <property type="entry name" value="Chaperone J-domain"/>
    <property type="match status" value="1"/>
</dbReference>
<organism evidence="5 6">
    <name type="scientific">Rozella allomycis (strain CSF55)</name>
    <dbReference type="NCBI Taxonomy" id="988480"/>
    <lineage>
        <taxon>Eukaryota</taxon>
        <taxon>Fungi</taxon>
        <taxon>Fungi incertae sedis</taxon>
        <taxon>Cryptomycota</taxon>
        <taxon>Cryptomycota incertae sedis</taxon>
        <taxon>Rozella</taxon>
    </lineage>
</organism>
<dbReference type="Pfam" id="PF11875">
    <property type="entry name" value="DnaJ-like_C11_C"/>
    <property type="match status" value="1"/>
</dbReference>
<dbReference type="EMBL" id="KE560852">
    <property type="protein sequence ID" value="EPZ35219.1"/>
    <property type="molecule type" value="Genomic_DNA"/>
</dbReference>
<dbReference type="AlphaFoldDB" id="A0A075AYM3"/>
<dbReference type="Pfam" id="PF00226">
    <property type="entry name" value="DnaJ"/>
    <property type="match status" value="1"/>
</dbReference>
<dbReference type="PANTHER" id="PTHR44157:SF1">
    <property type="entry name" value="DNAJ HOMOLOG SUBFAMILY C MEMBER 11"/>
    <property type="match status" value="1"/>
</dbReference>
<dbReference type="OMA" id="QLDKHTM"/>
<dbReference type="InterPro" id="IPR018253">
    <property type="entry name" value="DnaJ_domain_CS"/>
</dbReference>
<evidence type="ECO:0000256" key="3">
    <source>
        <dbReference type="ARBA" id="ARBA00023186"/>
    </source>
</evidence>
<evidence type="ECO:0000313" key="6">
    <source>
        <dbReference type="Proteomes" id="UP000030755"/>
    </source>
</evidence>
<evidence type="ECO:0000259" key="4">
    <source>
        <dbReference type="PROSITE" id="PS50076"/>
    </source>
</evidence>
<dbReference type="SMART" id="SM00271">
    <property type="entry name" value="DnaJ"/>
    <property type="match status" value="1"/>
</dbReference>
<dbReference type="GO" id="GO:0016020">
    <property type="term" value="C:membrane"/>
    <property type="evidence" value="ECO:0007669"/>
    <property type="project" value="UniProtKB-SubCell"/>
</dbReference>
<dbReference type="PANTHER" id="PTHR44157">
    <property type="entry name" value="DNAJ HOMOLOG SUBFAMILY C MEMBER 11"/>
    <property type="match status" value="1"/>
</dbReference>
<dbReference type="CDD" id="cd06257">
    <property type="entry name" value="DnaJ"/>
    <property type="match status" value="1"/>
</dbReference>
<dbReference type="PROSITE" id="PS50076">
    <property type="entry name" value="DNAJ_2"/>
    <property type="match status" value="1"/>
</dbReference>
<dbReference type="GO" id="GO:0005739">
    <property type="term" value="C:mitochondrion"/>
    <property type="evidence" value="ECO:0007669"/>
    <property type="project" value="GOC"/>
</dbReference>
<dbReference type="OrthoDB" id="10250354at2759"/>
<evidence type="ECO:0000313" key="5">
    <source>
        <dbReference type="EMBL" id="EPZ35219.1"/>
    </source>
</evidence>
<dbReference type="PRINTS" id="PR00625">
    <property type="entry name" value="JDOMAIN"/>
</dbReference>
<dbReference type="STRING" id="988480.A0A075AYM3"/>
<proteinExistence type="predicted"/>
<dbReference type="Pfam" id="PF22774">
    <property type="entry name" value="DNAJC11_beta-barrel"/>
    <property type="match status" value="1"/>
</dbReference>
<protein>
    <submittedName>
        <fullName evidence="5">DnaJ domain-containing protein</fullName>
    </submittedName>
</protein>
<feature type="domain" description="J" evidence="4">
    <location>
        <begin position="1"/>
        <end position="72"/>
    </location>
</feature>
<dbReference type="Proteomes" id="UP000030755">
    <property type="component" value="Unassembled WGS sequence"/>
</dbReference>
<dbReference type="PROSITE" id="PS00636">
    <property type="entry name" value="DNAJ_1"/>
    <property type="match status" value="1"/>
</dbReference>
<gene>
    <name evidence="5" type="ORF">O9G_004698</name>
</gene>
<evidence type="ECO:0000256" key="1">
    <source>
        <dbReference type="ARBA" id="ARBA00004370"/>
    </source>
</evidence>